<feature type="region of interest" description="Disordered" evidence="1">
    <location>
        <begin position="325"/>
        <end position="485"/>
    </location>
</feature>
<keyword evidence="3" id="KW-1185">Reference proteome</keyword>
<organism evidence="2 3">
    <name type="scientific">Epichloe bromicola</name>
    <dbReference type="NCBI Taxonomy" id="79588"/>
    <lineage>
        <taxon>Eukaryota</taxon>
        <taxon>Fungi</taxon>
        <taxon>Dikarya</taxon>
        <taxon>Ascomycota</taxon>
        <taxon>Pezizomycotina</taxon>
        <taxon>Sordariomycetes</taxon>
        <taxon>Hypocreomycetidae</taxon>
        <taxon>Hypocreales</taxon>
        <taxon>Clavicipitaceae</taxon>
        <taxon>Epichloe</taxon>
    </lineage>
</organism>
<reference evidence="3" key="1">
    <citation type="submission" date="2024-06" db="EMBL/GenBank/DDBJ databases">
        <title>Draft Genome Sequences of Epichloe bromicola Strains Isolated from Elymus ciliaris.</title>
        <authorList>
            <consortium name="Epichloe bromicola genome sequencing consortium"/>
            <person name="Miura A."/>
            <person name="Imano S."/>
            <person name="Ashida A."/>
            <person name="Sato I."/>
            <person name="Chiba S."/>
            <person name="Tanaka A."/>
            <person name="Camagna M."/>
            <person name="Takemoto D."/>
        </authorList>
    </citation>
    <scope>NUCLEOTIDE SEQUENCE [LARGE SCALE GENOMIC DNA]</scope>
    <source>
        <strain evidence="3">DP</strain>
    </source>
</reference>
<feature type="compositionally biased region" description="Polar residues" evidence="1">
    <location>
        <begin position="299"/>
        <end position="309"/>
    </location>
</feature>
<proteinExistence type="predicted"/>
<protein>
    <submittedName>
        <fullName evidence="2">Uncharacterized protein</fullName>
    </submittedName>
</protein>
<dbReference type="EMBL" id="BAAFGZ010000204">
    <property type="protein sequence ID" value="GAB0136576.1"/>
    <property type="molecule type" value="Genomic_DNA"/>
</dbReference>
<accession>A0ABQ0CSZ9</accession>
<feature type="region of interest" description="Disordered" evidence="1">
    <location>
        <begin position="257"/>
        <end position="311"/>
    </location>
</feature>
<feature type="compositionally biased region" description="Basic and acidic residues" evidence="1">
    <location>
        <begin position="326"/>
        <end position="371"/>
    </location>
</feature>
<evidence type="ECO:0000313" key="3">
    <source>
        <dbReference type="Proteomes" id="UP001562357"/>
    </source>
</evidence>
<comment type="caution">
    <text evidence="2">The sequence shown here is derived from an EMBL/GenBank/DDBJ whole genome shotgun (WGS) entry which is preliminary data.</text>
</comment>
<name>A0ABQ0CSZ9_9HYPO</name>
<dbReference type="Proteomes" id="UP001562357">
    <property type="component" value="Unassembled WGS sequence"/>
</dbReference>
<feature type="compositionally biased region" description="Basic and acidic residues" evidence="1">
    <location>
        <begin position="469"/>
        <end position="485"/>
    </location>
</feature>
<gene>
    <name evidence="2" type="primary">g4873</name>
    <name evidence="2" type="ORF">EsDP_00004873</name>
</gene>
<evidence type="ECO:0000256" key="1">
    <source>
        <dbReference type="SAM" id="MobiDB-lite"/>
    </source>
</evidence>
<evidence type="ECO:0000313" key="2">
    <source>
        <dbReference type="EMBL" id="GAB0136576.1"/>
    </source>
</evidence>
<sequence>MLDASLPTYTHQPSTDNPLNALLYFTHNGSEPSPEYLLKRPAPSDSRNQYALGLLDVHCTSVIYAEVLVKPEWAQPTLSAAELRAHNGASTPVPLVPEAFDIMLYNPDQSITVKRNPGSWGKSETWDFEVPERSFKVPSASEIDKDSTLPISELAPKVVFRWKRDSRLSRDMSCYMSGRSVGGKKSKEPDITVAMFRAAKNGSIVTIYDPNMARVQVEDGKGLEVALILSAEVIRDLYLVPKHDPFNVAAAAAAAAAGGEGGGSGQGASSRTSRRTPPPPPSPQHQSTPPKVPLASGAQGPSSPTSGVNQARVDAETKRIQAMVAEENRLARGREKQEQEEQNRIRKMLEQEDKERRRREAEVEKETERLRKQYGLQASPPAANGPPSQVHVSPALPPRPGKNQAQASGALGGGRPTMPPRRNSAGPRPNSPGGGAPAGGGRRKHSNPLGALLGPYTGAPGASVSAFFHRSDEDRRKKVVEKRSL</sequence>